<dbReference type="AlphaFoldDB" id="A0A396RQF1"/>
<keyword evidence="6" id="KW-1185">Reference proteome</keyword>
<comment type="caution">
    <text evidence="5">The sequence shown here is derived from an EMBL/GenBank/DDBJ whole genome shotgun (WGS) entry which is preliminary data.</text>
</comment>
<evidence type="ECO:0000313" key="6">
    <source>
        <dbReference type="Proteomes" id="UP000266693"/>
    </source>
</evidence>
<dbReference type="SUPFAM" id="SSF69593">
    <property type="entry name" value="Glycerol-3-phosphate (1)-acyltransferase"/>
    <property type="match status" value="1"/>
</dbReference>
<feature type="domain" description="Phospholipid/glycerol acyltransferase" evidence="4">
    <location>
        <begin position="69"/>
        <end position="183"/>
    </location>
</feature>
<gene>
    <name evidence="5" type="ORF">D1610_00050</name>
</gene>
<dbReference type="SMART" id="SM00563">
    <property type="entry name" value="PlsC"/>
    <property type="match status" value="1"/>
</dbReference>
<evidence type="ECO:0000256" key="3">
    <source>
        <dbReference type="ARBA" id="ARBA00023315"/>
    </source>
</evidence>
<dbReference type="PANTHER" id="PTHR10434">
    <property type="entry name" value="1-ACYL-SN-GLYCEROL-3-PHOSPHATE ACYLTRANSFERASE"/>
    <property type="match status" value="1"/>
</dbReference>
<dbReference type="GO" id="GO:0003841">
    <property type="term" value="F:1-acylglycerol-3-phosphate O-acyltransferase activity"/>
    <property type="evidence" value="ECO:0007669"/>
    <property type="project" value="TreeGrafter"/>
</dbReference>
<organism evidence="5 6">
    <name type="scientific">Sphingomonas gilva</name>
    <dbReference type="NCBI Taxonomy" id="2305907"/>
    <lineage>
        <taxon>Bacteria</taxon>
        <taxon>Pseudomonadati</taxon>
        <taxon>Pseudomonadota</taxon>
        <taxon>Alphaproteobacteria</taxon>
        <taxon>Sphingomonadales</taxon>
        <taxon>Sphingomonadaceae</taxon>
        <taxon>Sphingomonas</taxon>
    </lineage>
</organism>
<evidence type="ECO:0000256" key="2">
    <source>
        <dbReference type="ARBA" id="ARBA00022679"/>
    </source>
</evidence>
<proteinExistence type="predicted"/>
<dbReference type="Proteomes" id="UP000266693">
    <property type="component" value="Unassembled WGS sequence"/>
</dbReference>
<sequence length="229" mass="25260">MRRLRATLFALIFYGVSVPIVLGAPVAGLLGRPAMRGWVRMWARWHRWCARALLGVRVRVEGAPPAHPLLIVAKHEAMFETIEVVLMLHEPVVVMKRELADIPIWGWCARRYGMIVIDREGSARTLRQMVREAKAAVEAGRAIVLFPEGTRVPHGEAPPLRSGMAGLYRALGLPAMPLAVDSGRFIPREGLPRPGTITFRFGEELPPGLPRAEAEARIHAAINVLNGGQ</sequence>
<accession>A0A396RQF1</accession>
<keyword evidence="2 5" id="KW-0808">Transferase</keyword>
<dbReference type="RefSeq" id="WP_118862115.1">
    <property type="nucleotide sequence ID" value="NZ_QWLV01000001.1"/>
</dbReference>
<name>A0A396RQF1_9SPHN</name>
<evidence type="ECO:0000256" key="1">
    <source>
        <dbReference type="ARBA" id="ARBA00005189"/>
    </source>
</evidence>
<dbReference type="Pfam" id="PF01553">
    <property type="entry name" value="Acyltransferase"/>
    <property type="match status" value="1"/>
</dbReference>
<dbReference type="GO" id="GO:0006654">
    <property type="term" value="P:phosphatidic acid biosynthetic process"/>
    <property type="evidence" value="ECO:0007669"/>
    <property type="project" value="TreeGrafter"/>
</dbReference>
<keyword evidence="3 5" id="KW-0012">Acyltransferase</keyword>
<reference evidence="5 6" key="1">
    <citation type="submission" date="2018-08" db="EMBL/GenBank/DDBJ databases">
        <title>The multiple taxonomic identification of Sphingomonas gilva.</title>
        <authorList>
            <person name="Zhu D."/>
            <person name="Zheng S."/>
        </authorList>
    </citation>
    <scope>NUCLEOTIDE SEQUENCE [LARGE SCALE GENOMIC DNA]</scope>
    <source>
        <strain evidence="5 6">ZDH117</strain>
    </source>
</reference>
<protein>
    <submittedName>
        <fullName evidence="5">1-acyl-sn-glycerol-3-phosphate acyltransferase</fullName>
    </submittedName>
</protein>
<dbReference type="PANTHER" id="PTHR10434:SF40">
    <property type="entry name" value="1-ACYL-SN-GLYCEROL-3-PHOSPHATE ACYLTRANSFERASE"/>
    <property type="match status" value="1"/>
</dbReference>
<comment type="pathway">
    <text evidence="1">Lipid metabolism.</text>
</comment>
<dbReference type="CDD" id="cd07989">
    <property type="entry name" value="LPLAT_AGPAT-like"/>
    <property type="match status" value="1"/>
</dbReference>
<evidence type="ECO:0000259" key="4">
    <source>
        <dbReference type="SMART" id="SM00563"/>
    </source>
</evidence>
<dbReference type="OrthoDB" id="5290997at2"/>
<dbReference type="EMBL" id="QWLV01000001">
    <property type="protein sequence ID" value="RHW18609.1"/>
    <property type="molecule type" value="Genomic_DNA"/>
</dbReference>
<dbReference type="InterPro" id="IPR002123">
    <property type="entry name" value="Plipid/glycerol_acylTrfase"/>
</dbReference>
<evidence type="ECO:0000313" key="5">
    <source>
        <dbReference type="EMBL" id="RHW18609.1"/>
    </source>
</evidence>